<keyword evidence="4" id="KW-0809">Transit peptide</keyword>
<dbReference type="InterPro" id="IPR011009">
    <property type="entry name" value="Kinase-like_dom_sf"/>
</dbReference>
<dbReference type="OrthoDB" id="2968323at2759"/>
<evidence type="ECO:0000313" key="8">
    <source>
        <dbReference type="EMBL" id="PGH13104.1"/>
    </source>
</evidence>
<evidence type="ECO:0000259" key="7">
    <source>
        <dbReference type="Pfam" id="PF01636"/>
    </source>
</evidence>
<dbReference type="STRING" id="1447883.A0A2B7XMV6"/>
<keyword evidence="9" id="KW-1185">Reference proteome</keyword>
<dbReference type="InterPro" id="IPR051035">
    <property type="entry name" value="Mito_inheritance_9"/>
</dbReference>
<evidence type="ECO:0000256" key="2">
    <source>
        <dbReference type="ARBA" id="ARBA00005543"/>
    </source>
</evidence>
<dbReference type="GO" id="GO:0005739">
    <property type="term" value="C:mitochondrion"/>
    <property type="evidence" value="ECO:0007669"/>
    <property type="project" value="UniProtKB-SubCell"/>
</dbReference>
<proteinExistence type="inferred from homology"/>
<dbReference type="EMBL" id="PDNA01000108">
    <property type="protein sequence ID" value="PGH13104.1"/>
    <property type="molecule type" value="Genomic_DNA"/>
</dbReference>
<evidence type="ECO:0000256" key="3">
    <source>
        <dbReference type="ARBA" id="ARBA00016197"/>
    </source>
</evidence>
<dbReference type="InterPro" id="IPR002575">
    <property type="entry name" value="Aminoglycoside_PTrfase"/>
</dbReference>
<comment type="similarity">
    <text evidence="2">Belongs to the AIM9 family.</text>
</comment>
<name>A0A2B7XMV6_POLH7</name>
<comment type="subcellular location">
    <subcellularLocation>
        <location evidence="1">Mitochondrion</location>
    </subcellularLocation>
</comment>
<protein>
    <recommendedName>
        <fullName evidence="3">Altered inheritance of mitochondria protein 9, mitochondrial</fullName>
    </recommendedName>
    <alternativeName>
        <fullName evidence="6">Found in mitochondrial proteome protein 29</fullName>
    </alternativeName>
</protein>
<dbReference type="Gene3D" id="3.90.1200.10">
    <property type="match status" value="1"/>
</dbReference>
<dbReference type="Pfam" id="PF01636">
    <property type="entry name" value="APH"/>
    <property type="match status" value="1"/>
</dbReference>
<dbReference type="Proteomes" id="UP000224634">
    <property type="component" value="Unassembled WGS sequence"/>
</dbReference>
<evidence type="ECO:0000256" key="6">
    <source>
        <dbReference type="ARBA" id="ARBA00031849"/>
    </source>
</evidence>
<evidence type="ECO:0000256" key="1">
    <source>
        <dbReference type="ARBA" id="ARBA00004173"/>
    </source>
</evidence>
<dbReference type="PANTHER" id="PTHR36091">
    <property type="entry name" value="ALTERED INHERITANCE OF MITOCHONDRIA PROTEIN 9, MITOCHONDRIAL"/>
    <property type="match status" value="1"/>
</dbReference>
<reference evidence="8 9" key="1">
    <citation type="submission" date="2017-10" db="EMBL/GenBank/DDBJ databases">
        <title>Comparative genomics in systemic dimorphic fungi from Ajellomycetaceae.</title>
        <authorList>
            <person name="Munoz J.F."/>
            <person name="Mcewen J.G."/>
            <person name="Clay O.K."/>
            <person name="Cuomo C.A."/>
        </authorList>
    </citation>
    <scope>NUCLEOTIDE SEQUENCE [LARGE SCALE GENOMIC DNA]</scope>
    <source>
        <strain evidence="8 9">UAMH7299</strain>
    </source>
</reference>
<dbReference type="SUPFAM" id="SSF56112">
    <property type="entry name" value="Protein kinase-like (PK-like)"/>
    <property type="match status" value="1"/>
</dbReference>
<evidence type="ECO:0000256" key="5">
    <source>
        <dbReference type="ARBA" id="ARBA00023128"/>
    </source>
</evidence>
<dbReference type="PANTHER" id="PTHR36091:SF1">
    <property type="entry name" value="ALTERED INHERITANCE OF MITOCHONDRIA PROTEIN 9, MITOCHONDRIAL"/>
    <property type="match status" value="1"/>
</dbReference>
<evidence type="ECO:0000313" key="9">
    <source>
        <dbReference type="Proteomes" id="UP000224634"/>
    </source>
</evidence>
<dbReference type="AlphaFoldDB" id="A0A2B7XMV6"/>
<keyword evidence="5" id="KW-0496">Mitochondrion</keyword>
<sequence length="220" mass="24901">MDQQARILAQLSPPQHIELLNKYLASIPTLLPNKPDLLRPTLWHRDIHDGNLFVHDGKISSVIDWQSVWAGPLILQTRTPQIIDYSGEINLGIPENFKQLDQDEKTRVRDQVLHSMQICIYETNTAKINPLLSKAFRQPFGKHCLSLSTLLETHGTMTFFPSESGFTNLPHAEHLPILILPETGLNLSAPLVRIILRQTKFANTGRMEKGTTNYKTSGIH</sequence>
<evidence type="ECO:0000256" key="4">
    <source>
        <dbReference type="ARBA" id="ARBA00022946"/>
    </source>
</evidence>
<organism evidence="8 9">
    <name type="scientific">Polytolypa hystricis (strain UAMH7299)</name>
    <dbReference type="NCBI Taxonomy" id="1447883"/>
    <lineage>
        <taxon>Eukaryota</taxon>
        <taxon>Fungi</taxon>
        <taxon>Dikarya</taxon>
        <taxon>Ascomycota</taxon>
        <taxon>Pezizomycotina</taxon>
        <taxon>Eurotiomycetes</taxon>
        <taxon>Eurotiomycetidae</taxon>
        <taxon>Onygenales</taxon>
        <taxon>Onygenales incertae sedis</taxon>
        <taxon>Polytolypa</taxon>
    </lineage>
</organism>
<comment type="caution">
    <text evidence="8">The sequence shown here is derived from an EMBL/GenBank/DDBJ whole genome shotgun (WGS) entry which is preliminary data.</text>
</comment>
<feature type="domain" description="Aminoglycoside phosphotransferase" evidence="7">
    <location>
        <begin position="20"/>
        <end position="73"/>
    </location>
</feature>
<accession>A0A2B7XMV6</accession>
<gene>
    <name evidence="8" type="ORF">AJ80_06476</name>
</gene>